<comment type="caution">
    <text evidence="2">The sequence shown here is derived from an EMBL/GenBank/DDBJ whole genome shotgun (WGS) entry which is preliminary data.</text>
</comment>
<organism evidence="2 3">
    <name type="scientific">Diaporthe eres</name>
    <name type="common">Phomopsis oblonga</name>
    <dbReference type="NCBI Taxonomy" id="83184"/>
    <lineage>
        <taxon>Eukaryota</taxon>
        <taxon>Fungi</taxon>
        <taxon>Dikarya</taxon>
        <taxon>Ascomycota</taxon>
        <taxon>Pezizomycotina</taxon>
        <taxon>Sordariomycetes</taxon>
        <taxon>Sordariomycetidae</taxon>
        <taxon>Diaporthales</taxon>
        <taxon>Diaporthaceae</taxon>
        <taxon>Diaporthe</taxon>
        <taxon>Diaporthe eres species complex</taxon>
    </lineage>
</organism>
<evidence type="ECO:0000313" key="2">
    <source>
        <dbReference type="EMBL" id="KAK7730281.1"/>
    </source>
</evidence>
<dbReference type="Gene3D" id="3.90.1300.10">
    <property type="entry name" value="Amidase signature (AS) domain"/>
    <property type="match status" value="2"/>
</dbReference>
<dbReference type="InterPro" id="IPR036928">
    <property type="entry name" value="AS_sf"/>
</dbReference>
<sequence>MAQESDSRGPDTETILSLFNSTLEDLAHGLNAGHFTSVQLVRAYKARSSEVDDIFHAVIQWDSESEMIAHALDEERRTVSSIVGPAERSCVVGFKPTRDIVSSKGIIPVSAKQDTVGPMAKTVKDVAHILSIMAEPAFDYAKDLDRLHIGDLRIGVLPKPDDTVDRHKLEAFNDGLARLRSMGAVILDPVAIPGLEEYENLSNREKSIVLDTEFKVSLEEFLSNLAVNPRNIKTLGQLIEAIKHEPAERFPEWNVGIMERADRTSVHSPMYTEVRARQEYFASEGGIHGALETSGCDVLLAPAGSFTIQDFAAMAGSPAMSVPMGFYPSETEVVTDERTGQVVIGPNVPYHWALLIGPKKESGPVTGDRYHVKNYPVAPRWRYEPHPLQDVRVTAQLLARVTIAKIVDEERLISILESVPVDPPDWDGRASGREPKWTCRVWVIAALKAIRADGGAVGTNVLDDIEGPNGIIEKTKAFVARQVQRNRYGAGTDAMAPKPLLDLLTGKESYL</sequence>
<keyword evidence="3" id="KW-1185">Reference proteome</keyword>
<name>A0ABR1P9R6_DIAER</name>
<reference evidence="2 3" key="1">
    <citation type="submission" date="2024-02" db="EMBL/GenBank/DDBJ databases">
        <title>De novo assembly and annotation of 12 fungi associated with fruit tree decline syndrome in Ontario, Canada.</title>
        <authorList>
            <person name="Sulman M."/>
            <person name="Ellouze W."/>
            <person name="Ilyukhin E."/>
        </authorList>
    </citation>
    <scope>NUCLEOTIDE SEQUENCE [LARGE SCALE GENOMIC DNA]</scope>
    <source>
        <strain evidence="2 3">M169</strain>
    </source>
</reference>
<accession>A0ABR1P9R6</accession>
<dbReference type="EMBL" id="JAKNSF020000026">
    <property type="protein sequence ID" value="KAK7730281.1"/>
    <property type="molecule type" value="Genomic_DNA"/>
</dbReference>
<dbReference type="Pfam" id="PF01425">
    <property type="entry name" value="Amidase"/>
    <property type="match status" value="1"/>
</dbReference>
<dbReference type="SUPFAM" id="SSF75304">
    <property type="entry name" value="Amidase signature (AS) enzymes"/>
    <property type="match status" value="1"/>
</dbReference>
<evidence type="ECO:0000259" key="1">
    <source>
        <dbReference type="Pfam" id="PF01425"/>
    </source>
</evidence>
<feature type="domain" description="Amidase" evidence="1">
    <location>
        <begin position="81"/>
        <end position="310"/>
    </location>
</feature>
<evidence type="ECO:0000313" key="3">
    <source>
        <dbReference type="Proteomes" id="UP001430848"/>
    </source>
</evidence>
<protein>
    <recommendedName>
        <fullName evidence="1">Amidase domain-containing protein</fullName>
    </recommendedName>
</protein>
<dbReference type="Pfam" id="PF21858">
    <property type="entry name" value="DUF6914"/>
    <property type="match status" value="1"/>
</dbReference>
<dbReference type="PANTHER" id="PTHR42678:SF34">
    <property type="entry name" value="OS04G0183300 PROTEIN"/>
    <property type="match status" value="1"/>
</dbReference>
<gene>
    <name evidence="2" type="ORF">SLS63_005851</name>
</gene>
<dbReference type="InterPro" id="IPR023631">
    <property type="entry name" value="Amidase_dom"/>
</dbReference>
<proteinExistence type="predicted"/>
<dbReference type="InterPro" id="IPR054208">
    <property type="entry name" value="DUF6914"/>
</dbReference>
<dbReference type="PANTHER" id="PTHR42678">
    <property type="entry name" value="AMIDASE"/>
    <property type="match status" value="1"/>
</dbReference>
<dbReference type="Proteomes" id="UP001430848">
    <property type="component" value="Unassembled WGS sequence"/>
</dbReference>